<dbReference type="NCBIfam" id="TIGR03380">
    <property type="entry name" value="agmatine_aguA"/>
    <property type="match status" value="1"/>
</dbReference>
<dbReference type="AlphaFoldDB" id="A0A1Y1IDG0"/>
<name>A0A1Y1IDG0_KLENI</name>
<dbReference type="EMBL" id="DF237341">
    <property type="protein sequence ID" value="GAQ87992.1"/>
    <property type="molecule type" value="Genomic_DNA"/>
</dbReference>
<dbReference type="HAMAP" id="MF_01841">
    <property type="entry name" value="Agmatine_deimin"/>
    <property type="match status" value="1"/>
</dbReference>
<dbReference type="InterPro" id="IPR007466">
    <property type="entry name" value="Peptidyl-Arg-deiminase_porph"/>
</dbReference>
<evidence type="ECO:0000256" key="1">
    <source>
        <dbReference type="ARBA" id="ARBA00022801"/>
    </source>
</evidence>
<dbReference type="PANTHER" id="PTHR31377">
    <property type="entry name" value="AGMATINE DEIMINASE-RELATED"/>
    <property type="match status" value="1"/>
</dbReference>
<dbReference type="Pfam" id="PF04371">
    <property type="entry name" value="PAD_porph"/>
    <property type="match status" value="1"/>
</dbReference>
<keyword evidence="3" id="KW-1185">Reference proteome</keyword>
<accession>A0A1Y1IDG0</accession>
<dbReference type="OrthoDB" id="544103at2759"/>
<dbReference type="STRING" id="105231.A0A1Y1IDG0"/>
<dbReference type="NCBIfam" id="NF010070">
    <property type="entry name" value="PRK13551.1"/>
    <property type="match status" value="1"/>
</dbReference>
<evidence type="ECO:0000313" key="2">
    <source>
        <dbReference type="EMBL" id="GAQ87992.1"/>
    </source>
</evidence>
<reference evidence="2 3" key="1">
    <citation type="journal article" date="2014" name="Nat. Commun.">
        <title>Klebsormidium flaccidum genome reveals primary factors for plant terrestrial adaptation.</title>
        <authorList>
            <person name="Hori K."/>
            <person name="Maruyama F."/>
            <person name="Fujisawa T."/>
            <person name="Togashi T."/>
            <person name="Yamamoto N."/>
            <person name="Seo M."/>
            <person name="Sato S."/>
            <person name="Yamada T."/>
            <person name="Mori H."/>
            <person name="Tajima N."/>
            <person name="Moriyama T."/>
            <person name="Ikeuchi M."/>
            <person name="Watanabe M."/>
            <person name="Wada H."/>
            <person name="Kobayashi K."/>
            <person name="Saito M."/>
            <person name="Masuda T."/>
            <person name="Sasaki-Sekimoto Y."/>
            <person name="Mashiguchi K."/>
            <person name="Awai K."/>
            <person name="Shimojima M."/>
            <person name="Masuda S."/>
            <person name="Iwai M."/>
            <person name="Nobusawa T."/>
            <person name="Narise T."/>
            <person name="Kondo S."/>
            <person name="Saito H."/>
            <person name="Sato R."/>
            <person name="Murakawa M."/>
            <person name="Ihara Y."/>
            <person name="Oshima-Yamada Y."/>
            <person name="Ohtaka K."/>
            <person name="Satoh M."/>
            <person name="Sonobe K."/>
            <person name="Ishii M."/>
            <person name="Ohtani R."/>
            <person name="Kanamori-Sato M."/>
            <person name="Honoki R."/>
            <person name="Miyazaki D."/>
            <person name="Mochizuki H."/>
            <person name="Umetsu J."/>
            <person name="Higashi K."/>
            <person name="Shibata D."/>
            <person name="Kamiya Y."/>
            <person name="Sato N."/>
            <person name="Nakamura Y."/>
            <person name="Tabata S."/>
            <person name="Ida S."/>
            <person name="Kurokawa K."/>
            <person name="Ohta H."/>
        </authorList>
    </citation>
    <scope>NUCLEOTIDE SEQUENCE [LARGE SCALE GENOMIC DNA]</scope>
    <source>
        <strain evidence="2 3">NIES-2285</strain>
    </source>
</reference>
<evidence type="ECO:0000313" key="3">
    <source>
        <dbReference type="Proteomes" id="UP000054558"/>
    </source>
</evidence>
<dbReference type="GO" id="GO:0009446">
    <property type="term" value="P:putrescine biosynthetic process"/>
    <property type="evidence" value="ECO:0007669"/>
    <property type="project" value="InterPro"/>
</dbReference>
<keyword evidence="1" id="KW-0378">Hydrolase</keyword>
<dbReference type="InterPro" id="IPR017754">
    <property type="entry name" value="Agmatine_deiminase"/>
</dbReference>
<protein>
    <submittedName>
        <fullName evidence="2">Porphyromonas-type peptidyl-arginine deiminase family protein</fullName>
    </submittedName>
</protein>
<dbReference type="SUPFAM" id="SSF55909">
    <property type="entry name" value="Pentein"/>
    <property type="match status" value="1"/>
</dbReference>
<sequence>MEPEVQNTATPAALGFRMPAEWEPHDGCWMGWPERPDLWYGNAKHAQAAFVEVATTIGRFEPVTIIASAAQWPTARAMLPREIRVVETSFNDAWLRDIGPTFVVRDAPSGKSEDGREVAGIDWAFNSWGGELGGLYADWTQDALVARKILEVEKLPRFPHPMILEGGSIHVDGEGTCLTTEECLLNPNRNPHMPKAAIQAQLQAYLNVQKVIWLKHGLFGDTDTDGHIDNMACFARPGVVLLAWTDDETDPQYERSVEAYEQLIREKDAKGRALEVHKLHLPTPLTYTQEEVDGLAPSSDVRVKTDVGGRMAGSYVNFYIANGGIVAPGFGDIRHDVGAKQKLEEVFPEHKVVMVPARNILVNGGNIHCITQQQPARFPALIQVAETVREDTVPLDGPPLPDFTSEEVEAARERLNAKGIGPEEVPAV</sequence>
<gene>
    <name evidence="2" type="ORF">KFL_003920110</name>
</gene>
<proteinExistence type="inferred from homology"/>
<dbReference type="Proteomes" id="UP000054558">
    <property type="component" value="Unassembled WGS sequence"/>
</dbReference>
<dbReference type="OMA" id="IGVDCNT"/>
<dbReference type="GO" id="GO:0004668">
    <property type="term" value="F:protein-arginine deiminase activity"/>
    <property type="evidence" value="ECO:0007669"/>
    <property type="project" value="InterPro"/>
</dbReference>
<dbReference type="GO" id="GO:0047632">
    <property type="term" value="F:agmatine deiminase activity"/>
    <property type="evidence" value="ECO:0007669"/>
    <property type="project" value="InterPro"/>
</dbReference>
<dbReference type="Gene3D" id="3.75.10.10">
    <property type="entry name" value="L-arginine/glycine Amidinotransferase, Chain A"/>
    <property type="match status" value="1"/>
</dbReference>
<dbReference type="PANTHER" id="PTHR31377:SF2">
    <property type="entry name" value="AGMATINE DEIMINASE"/>
    <property type="match status" value="1"/>
</dbReference>
<organism evidence="2 3">
    <name type="scientific">Klebsormidium nitens</name>
    <name type="common">Green alga</name>
    <name type="synonym">Ulothrix nitens</name>
    <dbReference type="NCBI Taxonomy" id="105231"/>
    <lineage>
        <taxon>Eukaryota</taxon>
        <taxon>Viridiplantae</taxon>
        <taxon>Streptophyta</taxon>
        <taxon>Klebsormidiophyceae</taxon>
        <taxon>Klebsormidiales</taxon>
        <taxon>Klebsormidiaceae</taxon>
        <taxon>Klebsormidium</taxon>
    </lineage>
</organism>